<dbReference type="Proteomes" id="UP000181992">
    <property type="component" value="Unassembled WGS sequence"/>
</dbReference>
<name>A0A1J4V115_9BACT</name>
<sequence length="142" mass="15519">MKNQKTRAMIFSFLVLLVPTLAYGASLIPCGQPVGTANIVLNGTSFPTTDPCGFNDLMILGNTIVHFLMYDVSVPLLALGFMYAGARLVIFQDKEGEWSKAKKSFEDMAMGFGMMLGAYVLIKFILAQFLNTAGGFTLFLLQ</sequence>
<evidence type="ECO:0000313" key="3">
    <source>
        <dbReference type="EMBL" id="OIO30866.1"/>
    </source>
</evidence>
<feature type="chain" id="PRO_5012000856" description="DUF2752 domain-containing protein" evidence="2">
    <location>
        <begin position="25"/>
        <end position="142"/>
    </location>
</feature>
<reference evidence="3 4" key="1">
    <citation type="journal article" date="2016" name="Environ. Microbiol.">
        <title>Genomic resolution of a cold subsurface aquifer community provides metabolic insights for novel microbes adapted to high CO concentrations.</title>
        <authorList>
            <person name="Probst A.J."/>
            <person name="Castelle C.J."/>
            <person name="Singh A."/>
            <person name="Brown C.T."/>
            <person name="Anantharaman K."/>
            <person name="Sharon I."/>
            <person name="Hug L.A."/>
            <person name="Burstein D."/>
            <person name="Emerson J.B."/>
            <person name="Thomas B.C."/>
            <person name="Banfield J.F."/>
        </authorList>
    </citation>
    <scope>NUCLEOTIDE SEQUENCE [LARGE SCALE GENOMIC DNA]</scope>
    <source>
        <strain evidence="3">CG1_02_43_90</strain>
    </source>
</reference>
<keyword evidence="1" id="KW-0472">Membrane</keyword>
<dbReference type="STRING" id="1805281.AUJ77_01395"/>
<feature type="transmembrane region" description="Helical" evidence="1">
    <location>
        <begin position="111"/>
        <end position="130"/>
    </location>
</feature>
<dbReference type="EMBL" id="MNVN01000011">
    <property type="protein sequence ID" value="OIO30866.1"/>
    <property type="molecule type" value="Genomic_DNA"/>
</dbReference>
<proteinExistence type="predicted"/>
<dbReference type="AlphaFoldDB" id="A0A1J4V115"/>
<gene>
    <name evidence="3" type="ORF">AUJ77_01395</name>
</gene>
<feature type="signal peptide" evidence="2">
    <location>
        <begin position="1"/>
        <end position="24"/>
    </location>
</feature>
<protein>
    <recommendedName>
        <fullName evidence="5">DUF2752 domain-containing protein</fullName>
    </recommendedName>
</protein>
<keyword evidence="1" id="KW-1133">Transmembrane helix</keyword>
<keyword evidence="2" id="KW-0732">Signal</keyword>
<evidence type="ECO:0000256" key="1">
    <source>
        <dbReference type="SAM" id="Phobius"/>
    </source>
</evidence>
<organism evidence="3 4">
    <name type="scientific">Candidatus Nomurabacteria bacterium CG1_02_43_90</name>
    <dbReference type="NCBI Taxonomy" id="1805281"/>
    <lineage>
        <taxon>Bacteria</taxon>
        <taxon>Candidatus Nomuraibacteriota</taxon>
    </lineage>
</organism>
<accession>A0A1J4V115</accession>
<feature type="transmembrane region" description="Helical" evidence="1">
    <location>
        <begin position="67"/>
        <end position="90"/>
    </location>
</feature>
<keyword evidence="1" id="KW-0812">Transmembrane</keyword>
<evidence type="ECO:0000313" key="4">
    <source>
        <dbReference type="Proteomes" id="UP000181992"/>
    </source>
</evidence>
<evidence type="ECO:0000256" key="2">
    <source>
        <dbReference type="SAM" id="SignalP"/>
    </source>
</evidence>
<evidence type="ECO:0008006" key="5">
    <source>
        <dbReference type="Google" id="ProtNLM"/>
    </source>
</evidence>
<comment type="caution">
    <text evidence="3">The sequence shown here is derived from an EMBL/GenBank/DDBJ whole genome shotgun (WGS) entry which is preliminary data.</text>
</comment>